<protein>
    <submittedName>
        <fullName evidence="4">Uncharacterized protein</fullName>
    </submittedName>
</protein>
<evidence type="ECO:0000256" key="3">
    <source>
        <dbReference type="SAM" id="SignalP"/>
    </source>
</evidence>
<feature type="region of interest" description="Disordered" evidence="1">
    <location>
        <begin position="211"/>
        <end position="241"/>
    </location>
</feature>
<feature type="region of interest" description="Disordered" evidence="1">
    <location>
        <begin position="116"/>
        <end position="139"/>
    </location>
</feature>
<sequence length="241" mass="26585">MMKLHLSLFVAAASWHYESCLGSDLAQSQPQMGDAATLAAPTAVPPPHWMGQAPGEFPAAPVAGVPYPAPPGTWGYQQTAFTPGRGDYPPYPAPPAQYPVPIGFHPVPVIATPDAASHRTAENENNTTEESVSPASRERSARKSMLRAVLWVFVLNICLHISQALEGTPDRTNMLLMFLFTIPHLLYLGSVVNLLVKVITWFKRLFSRVTADDGESREKVRKREKKERNKKLSKSKGRRTD</sequence>
<feature type="compositionally biased region" description="Basic residues" evidence="1">
    <location>
        <begin position="219"/>
        <end position="241"/>
    </location>
</feature>
<gene>
    <name evidence="4" type="ORF">EAH_00031440</name>
</gene>
<accession>U6GFY3</accession>
<keyword evidence="2" id="KW-0472">Membrane</keyword>
<feature type="chain" id="PRO_5004670550" evidence="3">
    <location>
        <begin position="23"/>
        <end position="241"/>
    </location>
</feature>
<keyword evidence="5" id="KW-1185">Reference proteome</keyword>
<keyword evidence="2" id="KW-0812">Transmembrane</keyword>
<proteinExistence type="predicted"/>
<evidence type="ECO:0000256" key="1">
    <source>
        <dbReference type="SAM" id="MobiDB-lite"/>
    </source>
</evidence>
<reference evidence="4" key="1">
    <citation type="submission" date="2013-10" db="EMBL/GenBank/DDBJ databases">
        <title>Genomic analysis of the causative agents of coccidiosis in chickens.</title>
        <authorList>
            <person name="Reid A.J."/>
            <person name="Blake D."/>
            <person name="Billington K."/>
            <person name="Browne H."/>
            <person name="Dunn M."/>
            <person name="Hung S."/>
            <person name="Kawahara F."/>
            <person name="Miranda-Saavedra D."/>
            <person name="Mourier T."/>
            <person name="Nagra H."/>
            <person name="Otto T.D."/>
            <person name="Rawlings N."/>
            <person name="Sanchez A."/>
            <person name="Sanders M."/>
            <person name="Subramaniam C."/>
            <person name="Tay Y."/>
            <person name="Dear P."/>
            <person name="Doerig C."/>
            <person name="Gruber A."/>
            <person name="Parkinson J."/>
            <person name="Shirley M."/>
            <person name="Wan K.L."/>
            <person name="Berriman M."/>
            <person name="Tomley F."/>
            <person name="Pain A."/>
        </authorList>
    </citation>
    <scope>NUCLEOTIDE SEQUENCE [LARGE SCALE GENOMIC DNA]</scope>
    <source>
        <strain evidence="4">Houghton</strain>
    </source>
</reference>
<reference evidence="4" key="2">
    <citation type="submission" date="2013-10" db="EMBL/GenBank/DDBJ databases">
        <authorList>
            <person name="Aslett M."/>
        </authorList>
    </citation>
    <scope>NUCLEOTIDE SEQUENCE [LARGE SCALE GENOMIC DNA]</scope>
    <source>
        <strain evidence="4">Houghton</strain>
    </source>
</reference>
<evidence type="ECO:0000256" key="2">
    <source>
        <dbReference type="SAM" id="Phobius"/>
    </source>
</evidence>
<dbReference type="RefSeq" id="XP_013251553.1">
    <property type="nucleotide sequence ID" value="XM_013396099.1"/>
</dbReference>
<dbReference type="Proteomes" id="UP000018050">
    <property type="component" value="Unassembled WGS sequence"/>
</dbReference>
<keyword evidence="2" id="KW-1133">Transmembrane helix</keyword>
<dbReference type="OrthoDB" id="10639482at2759"/>
<dbReference type="GeneID" id="25271214"/>
<keyword evidence="3" id="KW-0732">Signal</keyword>
<evidence type="ECO:0000313" key="5">
    <source>
        <dbReference type="Proteomes" id="UP000018050"/>
    </source>
</evidence>
<evidence type="ECO:0000313" key="4">
    <source>
        <dbReference type="EMBL" id="CDI78203.1"/>
    </source>
</evidence>
<feature type="transmembrane region" description="Helical" evidence="2">
    <location>
        <begin position="174"/>
        <end position="196"/>
    </location>
</feature>
<feature type="transmembrane region" description="Helical" evidence="2">
    <location>
        <begin position="145"/>
        <end position="162"/>
    </location>
</feature>
<dbReference type="EMBL" id="HG670837">
    <property type="protein sequence ID" value="CDI78203.1"/>
    <property type="molecule type" value="Genomic_DNA"/>
</dbReference>
<organism evidence="4 5">
    <name type="scientific">Eimeria acervulina</name>
    <name type="common">Coccidian parasite</name>
    <dbReference type="NCBI Taxonomy" id="5801"/>
    <lineage>
        <taxon>Eukaryota</taxon>
        <taxon>Sar</taxon>
        <taxon>Alveolata</taxon>
        <taxon>Apicomplexa</taxon>
        <taxon>Conoidasida</taxon>
        <taxon>Coccidia</taxon>
        <taxon>Eucoccidiorida</taxon>
        <taxon>Eimeriorina</taxon>
        <taxon>Eimeriidae</taxon>
        <taxon>Eimeria</taxon>
    </lineage>
</organism>
<feature type="signal peptide" evidence="3">
    <location>
        <begin position="1"/>
        <end position="22"/>
    </location>
</feature>
<name>U6GFY3_EIMAC</name>
<dbReference type="VEuPathDB" id="ToxoDB:EAH_00031440"/>
<dbReference type="AlphaFoldDB" id="U6GFY3"/>